<comment type="similarity">
    <text evidence="1">Belongs to the ComF/GntX family.</text>
</comment>
<dbReference type="Gene3D" id="3.40.50.2020">
    <property type="match status" value="1"/>
</dbReference>
<feature type="domain" description="Phosphoribosyltransferase" evidence="2">
    <location>
        <begin position="222"/>
        <end position="274"/>
    </location>
</feature>
<dbReference type="PANTHER" id="PTHR47505:SF1">
    <property type="entry name" value="DNA UTILIZATION PROTEIN YHGH"/>
    <property type="match status" value="1"/>
</dbReference>
<evidence type="ECO:0000256" key="1">
    <source>
        <dbReference type="ARBA" id="ARBA00008007"/>
    </source>
</evidence>
<evidence type="ECO:0000259" key="2">
    <source>
        <dbReference type="Pfam" id="PF00156"/>
    </source>
</evidence>
<accession>A0AB39UFP2</accession>
<evidence type="ECO:0000313" key="3">
    <source>
        <dbReference type="EMBL" id="XDS47460.1"/>
    </source>
</evidence>
<dbReference type="InterPro" id="IPR029057">
    <property type="entry name" value="PRTase-like"/>
</dbReference>
<dbReference type="AlphaFoldDB" id="A0AB39UFP2"/>
<proteinExistence type="inferred from homology"/>
<name>A0AB39UFP2_9BIFI</name>
<dbReference type="EMBL" id="CP129682">
    <property type="protein sequence ID" value="XDS47829.1"/>
    <property type="molecule type" value="Genomic_DNA"/>
</dbReference>
<dbReference type="InterPro" id="IPR051910">
    <property type="entry name" value="ComF/GntX_DNA_util-trans"/>
</dbReference>
<dbReference type="RefSeq" id="WP_369341867.1">
    <property type="nucleotide sequence ID" value="NZ_CP129675.1"/>
</dbReference>
<dbReference type="GO" id="GO:0016757">
    <property type="term" value="F:glycosyltransferase activity"/>
    <property type="evidence" value="ECO:0007669"/>
    <property type="project" value="UniProtKB-KW"/>
</dbReference>
<dbReference type="PANTHER" id="PTHR47505">
    <property type="entry name" value="DNA UTILIZATION PROTEIN YHGH"/>
    <property type="match status" value="1"/>
</dbReference>
<sequence length="286" mass="31344">MTDPTHAETIVVRPDADRPNPTWRLERNLSAATASRTASSSELRRSYAHSARCLYRELIDILVPRGCAACDLPDCSICETCASAFGRGGFRELADALMKSSFSCASYQGSARAAILSWKNHHDEELTPFFADRMAELVHRSSLVEWCYDHRVHSLRIVPTPSSPYAAMRRGRMHTLSLAYAVAGELQRQGIDARAQSALNFSARTIKAVHARGARGRMRRLHGNVSVRAAHGLHGRHIVLVDDIMTTGSTIRACAKALIEHDALIVTALTLASTPVAHPGPESRID</sequence>
<keyword evidence="3" id="KW-0328">Glycosyltransferase</keyword>
<evidence type="ECO:0000313" key="4">
    <source>
        <dbReference type="EMBL" id="XDS47829.1"/>
    </source>
</evidence>
<dbReference type="InterPro" id="IPR000836">
    <property type="entry name" value="PRTase_dom"/>
</dbReference>
<evidence type="ECO:0000313" key="5">
    <source>
        <dbReference type="EMBL" id="XDS50906.1"/>
    </source>
</evidence>
<dbReference type="KEGG" id="bfk:QN062_01505"/>
<reference evidence="3" key="1">
    <citation type="submission" date="2023-07" db="EMBL/GenBank/DDBJ databases">
        <title>Bifidobacterium aquikefiriaerophilum sp. nov. and Bifidobacterium eccum sp. nov., isolated from water kefir.</title>
        <authorList>
            <person name="Breselge S."/>
            <person name="Bellassi P."/>
            <person name="Barcenilla C."/>
            <person name="Alvarez-Ordonez A."/>
            <person name="Morelli L."/>
            <person name="Cotter P.D."/>
        </authorList>
    </citation>
    <scope>NUCLEOTIDE SEQUENCE</scope>
    <source>
        <strain evidence="5">WK012_4_13</strain>
        <strain evidence="4">WK013_4_14</strain>
        <strain evidence="3">WK048_4_13</strain>
    </source>
</reference>
<dbReference type="EMBL" id="CP129675">
    <property type="protein sequence ID" value="XDS47460.1"/>
    <property type="molecule type" value="Genomic_DNA"/>
</dbReference>
<gene>
    <name evidence="5" type="ORF">QN062_01505</name>
    <name evidence="4" type="ORF">QN216_05510</name>
    <name evidence="3" type="ORF">QN217_04935</name>
</gene>
<dbReference type="EMBL" id="CP129683">
    <property type="protein sequence ID" value="XDS50906.1"/>
    <property type="molecule type" value="Genomic_DNA"/>
</dbReference>
<organism evidence="3">
    <name type="scientific">Bifidobacterium fermentum</name>
    <dbReference type="NCBI Taxonomy" id="3059035"/>
    <lineage>
        <taxon>Bacteria</taxon>
        <taxon>Bacillati</taxon>
        <taxon>Actinomycetota</taxon>
        <taxon>Actinomycetes</taxon>
        <taxon>Bifidobacteriales</taxon>
        <taxon>Bifidobacteriaceae</taxon>
        <taxon>Bifidobacterium</taxon>
    </lineage>
</organism>
<keyword evidence="3" id="KW-0808">Transferase</keyword>
<dbReference type="CDD" id="cd06223">
    <property type="entry name" value="PRTases_typeI"/>
    <property type="match status" value="1"/>
</dbReference>
<dbReference type="SUPFAM" id="SSF53271">
    <property type="entry name" value="PRTase-like"/>
    <property type="match status" value="1"/>
</dbReference>
<dbReference type="Pfam" id="PF00156">
    <property type="entry name" value="Pribosyltran"/>
    <property type="match status" value="1"/>
</dbReference>
<protein>
    <submittedName>
        <fullName evidence="3">Phosphoribosyltransferase family protein</fullName>
    </submittedName>
</protein>